<protein>
    <submittedName>
        <fullName evidence="1">Uncharacterized protein</fullName>
    </submittedName>
</protein>
<evidence type="ECO:0000313" key="1">
    <source>
        <dbReference type="EMBL" id="GAC17882.1"/>
    </source>
</evidence>
<dbReference type="Proteomes" id="UP000006327">
    <property type="component" value="Unassembled WGS sequence"/>
</dbReference>
<accession>K6YI91</accession>
<proteinExistence type="predicted"/>
<dbReference type="EMBL" id="BAEO01000012">
    <property type="protein sequence ID" value="GAC17882.1"/>
    <property type="molecule type" value="Genomic_DNA"/>
</dbReference>
<dbReference type="AlphaFoldDB" id="K6YI91"/>
<keyword evidence="2" id="KW-1185">Reference proteome</keyword>
<reference evidence="1 2" key="1">
    <citation type="journal article" date="2017" name="Antonie Van Leeuwenhoek">
        <title>Rhizobium rhizosphaerae sp. nov., a novel species isolated from rice rhizosphere.</title>
        <authorList>
            <person name="Zhao J.J."/>
            <person name="Zhang J."/>
            <person name="Zhang R.J."/>
            <person name="Zhang C.W."/>
            <person name="Yin H.Q."/>
            <person name="Zhang X.X."/>
        </authorList>
    </citation>
    <scope>NUCLEOTIDE SEQUENCE [LARGE SCALE GENOMIC DNA]</scope>
    <source>
        <strain evidence="1 2">BSs20135</strain>
    </source>
</reference>
<name>K6YI91_9ALTE</name>
<sequence>MAKGKTLLLPIITMDKWLAYLRYIHFSSLKYSFGSVCSI</sequence>
<organism evidence="1 2">
    <name type="scientific">Paraglaciecola arctica BSs20135</name>
    <dbReference type="NCBI Taxonomy" id="493475"/>
    <lineage>
        <taxon>Bacteria</taxon>
        <taxon>Pseudomonadati</taxon>
        <taxon>Pseudomonadota</taxon>
        <taxon>Gammaproteobacteria</taxon>
        <taxon>Alteromonadales</taxon>
        <taxon>Alteromonadaceae</taxon>
        <taxon>Paraglaciecola</taxon>
    </lineage>
</organism>
<evidence type="ECO:0000313" key="2">
    <source>
        <dbReference type="Proteomes" id="UP000006327"/>
    </source>
</evidence>
<gene>
    <name evidence="1" type="ORF">GARC_0901</name>
</gene>
<comment type="caution">
    <text evidence="1">The sequence shown here is derived from an EMBL/GenBank/DDBJ whole genome shotgun (WGS) entry which is preliminary data.</text>
</comment>